<feature type="chain" id="PRO_5020378996" description="Entry exclusion lipoprotein TrbK" evidence="1">
    <location>
        <begin position="19"/>
        <end position="86"/>
    </location>
</feature>
<dbReference type="PROSITE" id="PS51257">
    <property type="entry name" value="PROKAR_LIPOPROTEIN"/>
    <property type="match status" value="1"/>
</dbReference>
<dbReference type="Proteomes" id="UP000293398">
    <property type="component" value="Unassembled WGS sequence"/>
</dbReference>
<dbReference type="RefSeq" id="WP_130305281.1">
    <property type="nucleotide sequence ID" value="NZ_SHKO01000006.1"/>
</dbReference>
<evidence type="ECO:0000256" key="1">
    <source>
        <dbReference type="SAM" id="SignalP"/>
    </source>
</evidence>
<evidence type="ECO:0000313" key="2">
    <source>
        <dbReference type="EMBL" id="RZT91174.1"/>
    </source>
</evidence>
<proteinExistence type="predicted"/>
<name>A0A4Q7V5S9_9BURK</name>
<reference evidence="2 3" key="1">
    <citation type="submission" date="2019-02" db="EMBL/GenBank/DDBJ databases">
        <title>Genomic Encyclopedia of Type Strains, Phase IV (KMG-IV): sequencing the most valuable type-strain genomes for metagenomic binning, comparative biology and taxonomic classification.</title>
        <authorList>
            <person name="Goeker M."/>
        </authorList>
    </citation>
    <scope>NUCLEOTIDE SEQUENCE [LARGE SCALE GENOMIC DNA]</scope>
    <source>
        <strain evidence="2 3">DSM 23814</strain>
    </source>
</reference>
<comment type="caution">
    <text evidence="2">The sequence shown here is derived from an EMBL/GenBank/DDBJ whole genome shotgun (WGS) entry which is preliminary data.</text>
</comment>
<dbReference type="NCBIfam" id="NF033894">
    <property type="entry name" value="Eex_IncN"/>
    <property type="match status" value="1"/>
</dbReference>
<dbReference type="InterPro" id="IPR047937">
    <property type="entry name" value="Eex_IncN-like"/>
</dbReference>
<protein>
    <recommendedName>
        <fullName evidence="4">Entry exclusion lipoprotein TrbK</fullName>
    </recommendedName>
</protein>
<feature type="signal peptide" evidence="1">
    <location>
        <begin position="1"/>
        <end position="18"/>
    </location>
</feature>
<accession>A0A4Q7V5S9</accession>
<dbReference type="EMBL" id="SHKO01000006">
    <property type="protein sequence ID" value="RZT91174.1"/>
    <property type="molecule type" value="Genomic_DNA"/>
</dbReference>
<evidence type="ECO:0008006" key="4">
    <source>
        <dbReference type="Google" id="ProtNLM"/>
    </source>
</evidence>
<dbReference type="AlphaFoldDB" id="A0A4Q7V5S9"/>
<keyword evidence="3" id="KW-1185">Reference proteome</keyword>
<gene>
    <name evidence="2" type="ORF">EV681_4527</name>
</gene>
<organism evidence="2 3">
    <name type="scientific">Advenella incenata</name>
    <dbReference type="NCBI Taxonomy" id="267800"/>
    <lineage>
        <taxon>Bacteria</taxon>
        <taxon>Pseudomonadati</taxon>
        <taxon>Pseudomonadota</taxon>
        <taxon>Betaproteobacteria</taxon>
        <taxon>Burkholderiales</taxon>
        <taxon>Alcaligenaceae</taxon>
    </lineage>
</organism>
<keyword evidence="1" id="KW-0732">Signal</keyword>
<sequence>MKKASLLCLLLVVGLAGCGEDTKDVAYWKENIPELSKKLSECKNDPAKATTDGNCINAKAAKIEFDKQQFLGNPNPLSEYQKQHNN</sequence>
<evidence type="ECO:0000313" key="3">
    <source>
        <dbReference type="Proteomes" id="UP000293398"/>
    </source>
</evidence>